<gene>
    <name evidence="8" type="ORF">EJ04DRAFT_511788</name>
</gene>
<feature type="binding site" evidence="6">
    <location>
        <position position="139"/>
    </location>
    <ligand>
        <name>Mg(2+)</name>
        <dbReference type="ChEBI" id="CHEBI:18420"/>
        <label>1</label>
        <note>catalytic</note>
    </ligand>
</feature>
<protein>
    <recommendedName>
        <fullName evidence="7">Inositol-1-monophosphatase</fullName>
        <ecNumber evidence="7">3.1.3.25</ecNumber>
    </recommendedName>
</protein>
<dbReference type="PROSITE" id="PS00630">
    <property type="entry name" value="IMP_2"/>
    <property type="match status" value="1"/>
</dbReference>
<feature type="binding site" evidence="6">
    <location>
        <position position="283"/>
    </location>
    <ligand>
        <name>Mg(2+)</name>
        <dbReference type="ChEBI" id="CHEBI:18420"/>
        <label>1</label>
        <note>catalytic</note>
    </ligand>
</feature>
<dbReference type="FunFam" id="3.30.540.10:FF:000004">
    <property type="entry name" value="Inositol-1-monophosphatase"/>
    <property type="match status" value="1"/>
</dbReference>
<dbReference type="Proteomes" id="UP000799444">
    <property type="component" value="Unassembled WGS sequence"/>
</dbReference>
<comment type="caution">
    <text evidence="8">The sequence shown here is derived from an EMBL/GenBank/DDBJ whole genome shotgun (WGS) entry which is preliminary data.</text>
</comment>
<dbReference type="AlphaFoldDB" id="A0A9P4V299"/>
<dbReference type="GO" id="GO:0046854">
    <property type="term" value="P:phosphatidylinositol phosphate biosynthetic process"/>
    <property type="evidence" value="ECO:0007669"/>
    <property type="project" value="InterPro"/>
</dbReference>
<keyword evidence="9" id="KW-1185">Reference proteome</keyword>
<reference evidence="8" key="1">
    <citation type="journal article" date="2020" name="Stud. Mycol.">
        <title>101 Dothideomycetes genomes: a test case for predicting lifestyles and emergence of pathogens.</title>
        <authorList>
            <person name="Haridas S."/>
            <person name="Albert R."/>
            <person name="Binder M."/>
            <person name="Bloem J."/>
            <person name="Labutti K."/>
            <person name="Salamov A."/>
            <person name="Andreopoulos B."/>
            <person name="Baker S."/>
            <person name="Barry K."/>
            <person name="Bills G."/>
            <person name="Bluhm B."/>
            <person name="Cannon C."/>
            <person name="Castanera R."/>
            <person name="Culley D."/>
            <person name="Daum C."/>
            <person name="Ezra D."/>
            <person name="Gonzalez J."/>
            <person name="Henrissat B."/>
            <person name="Kuo A."/>
            <person name="Liang C."/>
            <person name="Lipzen A."/>
            <person name="Lutzoni F."/>
            <person name="Magnuson J."/>
            <person name="Mondo S."/>
            <person name="Nolan M."/>
            <person name="Ohm R."/>
            <person name="Pangilinan J."/>
            <person name="Park H.-J."/>
            <person name="Ramirez L."/>
            <person name="Alfaro M."/>
            <person name="Sun H."/>
            <person name="Tritt A."/>
            <person name="Yoshinaga Y."/>
            <person name="Zwiers L.-H."/>
            <person name="Turgeon B."/>
            <person name="Goodwin S."/>
            <person name="Spatafora J."/>
            <person name="Crous P."/>
            <person name="Grigoriev I."/>
        </authorList>
    </citation>
    <scope>NUCLEOTIDE SEQUENCE</scope>
    <source>
        <strain evidence="8">CBS 125425</strain>
    </source>
</reference>
<dbReference type="InterPro" id="IPR033942">
    <property type="entry name" value="IMPase"/>
</dbReference>
<feature type="binding site" evidence="6">
    <location>
        <position position="142"/>
    </location>
    <ligand>
        <name>Mg(2+)</name>
        <dbReference type="ChEBI" id="CHEBI:18420"/>
        <label>1</label>
        <note>catalytic</note>
    </ligand>
</feature>
<organism evidence="8 9">
    <name type="scientific">Polyplosphaeria fusca</name>
    <dbReference type="NCBI Taxonomy" id="682080"/>
    <lineage>
        <taxon>Eukaryota</taxon>
        <taxon>Fungi</taxon>
        <taxon>Dikarya</taxon>
        <taxon>Ascomycota</taxon>
        <taxon>Pezizomycotina</taxon>
        <taxon>Dothideomycetes</taxon>
        <taxon>Pleosporomycetidae</taxon>
        <taxon>Pleosporales</taxon>
        <taxon>Tetraplosphaeriaceae</taxon>
        <taxon>Polyplosphaeria</taxon>
    </lineage>
</organism>
<dbReference type="GO" id="GO:0006020">
    <property type="term" value="P:inositol metabolic process"/>
    <property type="evidence" value="ECO:0007669"/>
    <property type="project" value="TreeGrafter"/>
</dbReference>
<dbReference type="SUPFAM" id="SSF56655">
    <property type="entry name" value="Carbohydrate phosphatase"/>
    <property type="match status" value="1"/>
</dbReference>
<evidence type="ECO:0000313" key="8">
    <source>
        <dbReference type="EMBL" id="KAF2735389.1"/>
    </source>
</evidence>
<evidence type="ECO:0000256" key="7">
    <source>
        <dbReference type="RuleBase" id="RU364068"/>
    </source>
</evidence>
<feature type="binding site" evidence="6">
    <location>
        <position position="141"/>
    </location>
    <ligand>
        <name>Mg(2+)</name>
        <dbReference type="ChEBI" id="CHEBI:18420"/>
        <label>1</label>
        <note>catalytic</note>
    </ligand>
</feature>
<name>A0A9P4V299_9PLEO</name>
<proteinExistence type="inferred from homology"/>
<comment type="catalytic activity">
    <reaction evidence="1 7">
        <text>a myo-inositol phosphate + H2O = myo-inositol + phosphate</text>
        <dbReference type="Rhea" id="RHEA:24056"/>
        <dbReference type="ChEBI" id="CHEBI:15377"/>
        <dbReference type="ChEBI" id="CHEBI:17268"/>
        <dbReference type="ChEBI" id="CHEBI:43474"/>
        <dbReference type="ChEBI" id="CHEBI:84139"/>
        <dbReference type="EC" id="3.1.3.25"/>
    </reaction>
</comment>
<dbReference type="GO" id="GO:0046872">
    <property type="term" value="F:metal ion binding"/>
    <property type="evidence" value="ECO:0007669"/>
    <property type="project" value="UniProtKB-KW"/>
</dbReference>
<dbReference type="GO" id="GO:0007165">
    <property type="term" value="P:signal transduction"/>
    <property type="evidence" value="ECO:0007669"/>
    <property type="project" value="TreeGrafter"/>
</dbReference>
<dbReference type="PANTHER" id="PTHR20854:SF4">
    <property type="entry name" value="INOSITOL-1-MONOPHOSPHATASE-RELATED"/>
    <property type="match status" value="1"/>
</dbReference>
<evidence type="ECO:0000256" key="2">
    <source>
        <dbReference type="ARBA" id="ARBA00001946"/>
    </source>
</evidence>
<dbReference type="Gene3D" id="3.40.190.80">
    <property type="match status" value="1"/>
</dbReference>
<comment type="pathway">
    <text evidence="7">Polyol metabolism; myo-inositol biosynthesis; myo-inositol from D-glucose 6-phosphate: step 2/2.</text>
</comment>
<evidence type="ECO:0000256" key="5">
    <source>
        <dbReference type="ARBA" id="ARBA00022842"/>
    </source>
</evidence>
<dbReference type="PANTHER" id="PTHR20854">
    <property type="entry name" value="INOSITOL MONOPHOSPHATASE"/>
    <property type="match status" value="1"/>
</dbReference>
<comment type="similarity">
    <text evidence="3 7">Belongs to the inositol monophosphatase superfamily.</text>
</comment>
<evidence type="ECO:0000256" key="4">
    <source>
        <dbReference type="ARBA" id="ARBA00022723"/>
    </source>
</evidence>
<dbReference type="Gene3D" id="3.30.540.10">
    <property type="entry name" value="Fructose-1,6-Bisphosphatase, subunit A, domain 1"/>
    <property type="match status" value="1"/>
</dbReference>
<dbReference type="EC" id="3.1.3.25" evidence="7"/>
<keyword evidence="5 6" id="KW-0460">Magnesium</keyword>
<dbReference type="PRINTS" id="PR00377">
    <property type="entry name" value="IMPHPHTASES"/>
</dbReference>
<accession>A0A9P4V299</accession>
<dbReference type="Pfam" id="PF00459">
    <property type="entry name" value="Inositol_P"/>
    <property type="match status" value="1"/>
</dbReference>
<evidence type="ECO:0000313" key="9">
    <source>
        <dbReference type="Proteomes" id="UP000799444"/>
    </source>
</evidence>
<dbReference type="InterPro" id="IPR020550">
    <property type="entry name" value="Inositol_monophosphatase_CS"/>
</dbReference>
<dbReference type="OrthoDB" id="10254945at2759"/>
<feature type="binding site" evidence="6">
    <location>
        <position position="121"/>
    </location>
    <ligand>
        <name>Mg(2+)</name>
        <dbReference type="ChEBI" id="CHEBI:18420"/>
        <label>1</label>
        <note>catalytic</note>
    </ligand>
</feature>
<dbReference type="InterPro" id="IPR000760">
    <property type="entry name" value="Inositol_monophosphatase-like"/>
</dbReference>
<dbReference type="CDD" id="cd01639">
    <property type="entry name" value="IMPase"/>
    <property type="match status" value="1"/>
</dbReference>
<keyword evidence="7" id="KW-0378">Hydrolase</keyword>
<evidence type="ECO:0000256" key="3">
    <source>
        <dbReference type="ARBA" id="ARBA00009759"/>
    </source>
</evidence>
<evidence type="ECO:0000256" key="6">
    <source>
        <dbReference type="PIRSR" id="PIRSR600760-2"/>
    </source>
</evidence>
<dbReference type="FunFam" id="3.40.190.80:FF:000012">
    <property type="entry name" value="Inositol-1-monophosphatase"/>
    <property type="match status" value="1"/>
</dbReference>
<keyword evidence="4 6" id="KW-0479">Metal-binding</keyword>
<dbReference type="GO" id="GO:0008934">
    <property type="term" value="F:inositol monophosphate 1-phosphatase activity"/>
    <property type="evidence" value="ECO:0007669"/>
    <property type="project" value="InterPro"/>
</dbReference>
<comment type="cofactor">
    <cofactor evidence="2 6 7">
        <name>Mg(2+)</name>
        <dbReference type="ChEBI" id="CHEBI:18420"/>
    </cofactor>
</comment>
<evidence type="ECO:0000256" key="1">
    <source>
        <dbReference type="ARBA" id="ARBA00001033"/>
    </source>
</evidence>
<sequence length="344" mass="37578">MAQQDQAYISVYETPDVTPDASDESTLPSPFCTSLSSSSTDLNGLLTNYALSPDKLAKIRDDLVCIARAAGEMMKAADPSISGFDSKRNTSDLVTETDRAIENMVCRRLQLTHPTINFLGEETFKEGQKLSDEPTFICDPIDGTLNFIHGFPNTAISLALAIAKKPVVGVVYNPFRDDLFTTVKGQGAYYTNADDIVRSLPIRPVLPPLSLHKSLVAIEWGNQRDGPNWDLRSSVAHRLLSSKAAGGAMVHSTRSSGSAALDFCYVAAGMMDAFWEGGCWAWDVAAGWCILEEAGGIVASANPGDWKPELEGRLYFAVRAAKRDEQRAVVEELWRLMAGRKFVF</sequence>
<dbReference type="EMBL" id="ML996136">
    <property type="protein sequence ID" value="KAF2735389.1"/>
    <property type="molecule type" value="Genomic_DNA"/>
</dbReference>